<dbReference type="AlphaFoldDB" id="A0A2J6THA8"/>
<protein>
    <submittedName>
        <fullName evidence="3">Uncharacterized protein</fullName>
    </submittedName>
</protein>
<keyword evidence="4" id="KW-1185">Reference proteome</keyword>
<dbReference type="EMBL" id="KZ613783">
    <property type="protein sequence ID" value="PMD62419.1"/>
    <property type="molecule type" value="Genomic_DNA"/>
</dbReference>
<feature type="region of interest" description="Disordered" evidence="2">
    <location>
        <begin position="301"/>
        <end position="326"/>
    </location>
</feature>
<organism evidence="3 4">
    <name type="scientific">Hyaloscypha bicolor E</name>
    <dbReference type="NCBI Taxonomy" id="1095630"/>
    <lineage>
        <taxon>Eukaryota</taxon>
        <taxon>Fungi</taxon>
        <taxon>Dikarya</taxon>
        <taxon>Ascomycota</taxon>
        <taxon>Pezizomycotina</taxon>
        <taxon>Leotiomycetes</taxon>
        <taxon>Helotiales</taxon>
        <taxon>Hyaloscyphaceae</taxon>
        <taxon>Hyaloscypha</taxon>
        <taxon>Hyaloscypha bicolor</taxon>
    </lineage>
</organism>
<dbReference type="RefSeq" id="XP_024739323.1">
    <property type="nucleotide sequence ID" value="XM_024882786.1"/>
</dbReference>
<dbReference type="Proteomes" id="UP000235371">
    <property type="component" value="Unassembled WGS sequence"/>
</dbReference>
<dbReference type="GeneID" id="36590863"/>
<evidence type="ECO:0000256" key="1">
    <source>
        <dbReference type="SAM" id="Coils"/>
    </source>
</evidence>
<feature type="coiled-coil region" evidence="1">
    <location>
        <begin position="226"/>
        <end position="299"/>
    </location>
</feature>
<name>A0A2J6THA8_9HELO</name>
<accession>A0A2J6THA8</accession>
<gene>
    <name evidence="3" type="ORF">K444DRAFT_627355</name>
</gene>
<sequence>MHDSAVANVHNYFLSSNIPDATPTALPAPSNGSYQDVVYEPHKYTLVDRLRGIFSVAVPEKKRAIVDQRSLQTQQESNGDSSPWILPVYVLSTRQDKDKHHIAMEAKCTIDTGNMQGNIVSRKFIGVLEYPESAFCPLTKEEEAGATSVTGHQLIPQGAIHLTWYHKKSTRVFRDMRFLISPNENFDLIIGAWSIQKDRILDVPNLMVDKVFMPLLTDFPLEDPTHEALRDRKHNIEERIGDLQTEIHDAVKANKPKEVERLRKRKAILKEEQKFWTNAKGSDAEIMNHLDKLRELKAELIREPPPPYTEAKNDLHKEHSEQSGSG</sequence>
<reference evidence="3 4" key="1">
    <citation type="submission" date="2016-04" db="EMBL/GenBank/DDBJ databases">
        <title>A degradative enzymes factory behind the ericoid mycorrhizal symbiosis.</title>
        <authorList>
            <consortium name="DOE Joint Genome Institute"/>
            <person name="Martino E."/>
            <person name="Morin E."/>
            <person name="Grelet G."/>
            <person name="Kuo A."/>
            <person name="Kohler A."/>
            <person name="Daghino S."/>
            <person name="Barry K."/>
            <person name="Choi C."/>
            <person name="Cichocki N."/>
            <person name="Clum A."/>
            <person name="Copeland A."/>
            <person name="Hainaut M."/>
            <person name="Haridas S."/>
            <person name="Labutti K."/>
            <person name="Lindquist E."/>
            <person name="Lipzen A."/>
            <person name="Khouja H.-R."/>
            <person name="Murat C."/>
            <person name="Ohm R."/>
            <person name="Olson A."/>
            <person name="Spatafora J."/>
            <person name="Veneault-Fourrey C."/>
            <person name="Henrissat B."/>
            <person name="Grigoriev I."/>
            <person name="Martin F."/>
            <person name="Perotto S."/>
        </authorList>
    </citation>
    <scope>NUCLEOTIDE SEQUENCE [LARGE SCALE GENOMIC DNA]</scope>
    <source>
        <strain evidence="3 4">E</strain>
    </source>
</reference>
<dbReference type="InParanoid" id="A0A2J6THA8"/>
<proteinExistence type="predicted"/>
<dbReference type="OrthoDB" id="3799661at2759"/>
<keyword evidence="1" id="KW-0175">Coiled coil</keyword>
<evidence type="ECO:0000313" key="4">
    <source>
        <dbReference type="Proteomes" id="UP000235371"/>
    </source>
</evidence>
<evidence type="ECO:0000313" key="3">
    <source>
        <dbReference type="EMBL" id="PMD62419.1"/>
    </source>
</evidence>
<feature type="compositionally biased region" description="Basic and acidic residues" evidence="2">
    <location>
        <begin position="311"/>
        <end position="326"/>
    </location>
</feature>
<evidence type="ECO:0000256" key="2">
    <source>
        <dbReference type="SAM" id="MobiDB-lite"/>
    </source>
</evidence>